<evidence type="ECO:0000313" key="4">
    <source>
        <dbReference type="EMBL" id="PAD75957.1"/>
    </source>
</evidence>
<name>A0A268ES62_9BACL</name>
<dbReference type="AlphaFoldDB" id="A0A268ES62"/>
<sequence>MMQKLRLNLWLGIAGFMLTFMFSARNNLWITSLNRALLAFVIWFLAAFVLRWVFSFIMNPDPGGAHQRSAAPGTDTNEARGNLYDVSTPEEDKELMDLLKPESGKGQEGFKPLDPPKLVSTKDPEELAKAVRSLTEK</sequence>
<feature type="compositionally biased region" description="Basic and acidic residues" evidence="1">
    <location>
        <begin position="95"/>
        <end position="105"/>
    </location>
</feature>
<keyword evidence="2" id="KW-0812">Transmembrane</keyword>
<dbReference type="OrthoDB" id="2476549at2"/>
<keyword evidence="2" id="KW-1133">Transmembrane helix</keyword>
<keyword evidence="2" id="KW-0472">Membrane</keyword>
<feature type="transmembrane region" description="Helical" evidence="2">
    <location>
        <begin position="36"/>
        <end position="54"/>
    </location>
</feature>
<dbReference type="EMBL" id="NPBY01000043">
    <property type="protein sequence ID" value="PAD75957.1"/>
    <property type="molecule type" value="Genomic_DNA"/>
</dbReference>
<reference evidence="3 6" key="2">
    <citation type="submission" date="2019-11" db="EMBL/GenBank/DDBJ databases">
        <title>Draft genome sequences of five Paenibacillus species of dairy origin.</title>
        <authorList>
            <person name="Olajide A.M."/>
            <person name="Chen S."/>
            <person name="Lapointe G."/>
        </authorList>
    </citation>
    <scope>NUCLEOTIDE SEQUENCE [LARGE SCALE GENOMIC DNA]</scope>
    <source>
        <strain evidence="3 6">3CS1</strain>
    </source>
</reference>
<evidence type="ECO:0000256" key="2">
    <source>
        <dbReference type="SAM" id="Phobius"/>
    </source>
</evidence>
<proteinExistence type="predicted"/>
<feature type="compositionally biased region" description="Basic and acidic residues" evidence="1">
    <location>
        <begin position="120"/>
        <end position="137"/>
    </location>
</feature>
<dbReference type="RefSeq" id="WP_095265718.1">
    <property type="nucleotide sequence ID" value="NZ_NPBY01000043.1"/>
</dbReference>
<keyword evidence="6" id="KW-1185">Reference proteome</keyword>
<evidence type="ECO:0000313" key="3">
    <source>
        <dbReference type="EMBL" id="MUG66736.1"/>
    </source>
</evidence>
<evidence type="ECO:0000313" key="6">
    <source>
        <dbReference type="Proteomes" id="UP000435177"/>
    </source>
</evidence>
<evidence type="ECO:0000313" key="5">
    <source>
        <dbReference type="Proteomes" id="UP000215596"/>
    </source>
</evidence>
<dbReference type="Proteomes" id="UP000435177">
    <property type="component" value="Unassembled WGS sequence"/>
</dbReference>
<comment type="caution">
    <text evidence="4">The sequence shown here is derived from an EMBL/GenBank/DDBJ whole genome shotgun (WGS) entry which is preliminary data.</text>
</comment>
<feature type="transmembrane region" description="Helical" evidence="2">
    <location>
        <begin position="7"/>
        <end position="24"/>
    </location>
</feature>
<gene>
    <name evidence="4" type="ORF">CHH67_13515</name>
    <name evidence="3" type="ORF">GNP94_12060</name>
</gene>
<evidence type="ECO:0000256" key="1">
    <source>
        <dbReference type="SAM" id="MobiDB-lite"/>
    </source>
</evidence>
<reference evidence="4 5" key="1">
    <citation type="submission" date="2017-07" db="EMBL/GenBank/DDBJ databases">
        <title>Isolation and whole genome analysis of endospore-forming bacteria from heroin.</title>
        <authorList>
            <person name="Kalinowski J."/>
            <person name="Ahrens B."/>
            <person name="Al-Dilaimi A."/>
            <person name="Winkler A."/>
            <person name="Wibberg D."/>
            <person name="Schleenbecker U."/>
            <person name="Ruckert C."/>
            <person name="Wolfel R."/>
            <person name="Grass G."/>
        </authorList>
    </citation>
    <scope>NUCLEOTIDE SEQUENCE [LARGE SCALE GENOMIC DNA]</scope>
    <source>
        <strain evidence="4 5">7537-G1</strain>
    </source>
</reference>
<organism evidence="4 5">
    <name type="scientific">Paenibacillus campinasensis</name>
    <dbReference type="NCBI Taxonomy" id="66347"/>
    <lineage>
        <taxon>Bacteria</taxon>
        <taxon>Bacillati</taxon>
        <taxon>Bacillota</taxon>
        <taxon>Bacilli</taxon>
        <taxon>Bacillales</taxon>
        <taxon>Paenibacillaceae</taxon>
        <taxon>Paenibacillus</taxon>
    </lineage>
</organism>
<protein>
    <submittedName>
        <fullName evidence="4">Uncharacterized protein</fullName>
    </submittedName>
</protein>
<dbReference type="EMBL" id="WOAA01000008">
    <property type="protein sequence ID" value="MUG66736.1"/>
    <property type="molecule type" value="Genomic_DNA"/>
</dbReference>
<dbReference type="Proteomes" id="UP000215596">
    <property type="component" value="Unassembled WGS sequence"/>
</dbReference>
<feature type="region of interest" description="Disordered" evidence="1">
    <location>
        <begin position="63"/>
        <end position="137"/>
    </location>
</feature>
<accession>A0A268ES62</accession>